<dbReference type="SUPFAM" id="SSF52540">
    <property type="entry name" value="P-loop containing nucleoside triphosphate hydrolases"/>
    <property type="match status" value="1"/>
</dbReference>
<feature type="compositionally biased region" description="Basic residues" evidence="1">
    <location>
        <begin position="1602"/>
        <end position="1612"/>
    </location>
</feature>
<evidence type="ECO:0000313" key="5">
    <source>
        <dbReference type="Proteomes" id="UP000325286"/>
    </source>
</evidence>
<dbReference type="Pfam" id="PF01048">
    <property type="entry name" value="PNP_UDP_1"/>
    <property type="match status" value="1"/>
</dbReference>
<dbReference type="GO" id="GO:0016887">
    <property type="term" value="F:ATP hydrolysis activity"/>
    <property type="evidence" value="ECO:0007669"/>
    <property type="project" value="InterPro"/>
</dbReference>
<dbReference type="EMBL" id="CP042914">
    <property type="protein sequence ID" value="QEG40822.1"/>
    <property type="molecule type" value="Genomic_DNA"/>
</dbReference>
<dbReference type="Proteomes" id="UP000325286">
    <property type="component" value="Chromosome"/>
</dbReference>
<dbReference type="GO" id="GO:0005524">
    <property type="term" value="F:ATP binding"/>
    <property type="evidence" value="ECO:0007669"/>
    <property type="project" value="InterPro"/>
</dbReference>
<dbReference type="Pfam" id="PF00004">
    <property type="entry name" value="AAA"/>
    <property type="match status" value="1"/>
</dbReference>
<reference evidence="4 5" key="1">
    <citation type="submission" date="2019-08" db="EMBL/GenBank/DDBJ databases">
        <title>Deep-cultivation of Planctomycetes and their phenomic and genomic characterization uncovers novel biology.</title>
        <authorList>
            <person name="Wiegand S."/>
            <person name="Jogler M."/>
            <person name="Boedeker C."/>
            <person name="Pinto D."/>
            <person name="Vollmers J."/>
            <person name="Rivas-Marin E."/>
            <person name="Kohn T."/>
            <person name="Peeters S.H."/>
            <person name="Heuer A."/>
            <person name="Rast P."/>
            <person name="Oberbeckmann S."/>
            <person name="Bunk B."/>
            <person name="Jeske O."/>
            <person name="Meyerdierks A."/>
            <person name="Storesund J.E."/>
            <person name="Kallscheuer N."/>
            <person name="Luecker S."/>
            <person name="Lage O.M."/>
            <person name="Pohl T."/>
            <person name="Merkel B.J."/>
            <person name="Hornburger P."/>
            <person name="Mueller R.-W."/>
            <person name="Bruemmer F."/>
            <person name="Labrenz M."/>
            <person name="Spormann A.M."/>
            <person name="Op den Camp H."/>
            <person name="Overmann J."/>
            <person name="Amann R."/>
            <person name="Jetten M.S.M."/>
            <person name="Mascher T."/>
            <person name="Medema M.H."/>
            <person name="Devos D.P."/>
            <person name="Kaster A.-K."/>
            <person name="Ovreas L."/>
            <person name="Rohde M."/>
            <person name="Galperin M.Y."/>
            <person name="Jogler C."/>
        </authorList>
    </citation>
    <scope>NUCLEOTIDE SEQUENCE [LARGE SCALE GENOMIC DNA]</scope>
    <source>
        <strain evidence="4 5">UC8</strain>
    </source>
</reference>
<dbReference type="GO" id="GO:0005829">
    <property type="term" value="C:cytosol"/>
    <property type="evidence" value="ECO:0007669"/>
    <property type="project" value="TreeGrafter"/>
</dbReference>
<evidence type="ECO:0000256" key="1">
    <source>
        <dbReference type="SAM" id="MobiDB-lite"/>
    </source>
</evidence>
<keyword evidence="5" id="KW-1185">Reference proteome</keyword>
<dbReference type="SUPFAM" id="SSF53167">
    <property type="entry name" value="Purine and uridine phosphorylases"/>
    <property type="match status" value="1"/>
</dbReference>
<organism evidence="4 5">
    <name type="scientific">Roseimaritima ulvae</name>
    <dbReference type="NCBI Taxonomy" id="980254"/>
    <lineage>
        <taxon>Bacteria</taxon>
        <taxon>Pseudomonadati</taxon>
        <taxon>Planctomycetota</taxon>
        <taxon>Planctomycetia</taxon>
        <taxon>Pirellulales</taxon>
        <taxon>Pirellulaceae</taxon>
        <taxon>Roseimaritima</taxon>
    </lineage>
</organism>
<dbReference type="GO" id="GO:0008782">
    <property type="term" value="F:adenosylhomocysteine nucleosidase activity"/>
    <property type="evidence" value="ECO:0007669"/>
    <property type="project" value="TreeGrafter"/>
</dbReference>
<dbReference type="RefSeq" id="WP_068132141.1">
    <property type="nucleotide sequence ID" value="NZ_CP042914.1"/>
</dbReference>
<accession>A0A5B9QSE7</accession>
<dbReference type="OrthoDB" id="218950at2"/>
<dbReference type="GO" id="GO:0008930">
    <property type="term" value="F:methylthioadenosine nucleosidase activity"/>
    <property type="evidence" value="ECO:0007669"/>
    <property type="project" value="TreeGrafter"/>
</dbReference>
<dbReference type="Gene3D" id="3.40.50.300">
    <property type="entry name" value="P-loop containing nucleotide triphosphate hydrolases"/>
    <property type="match status" value="1"/>
</dbReference>
<dbReference type="InterPro" id="IPR000845">
    <property type="entry name" value="Nucleoside_phosphorylase_d"/>
</dbReference>
<dbReference type="InterPro" id="IPR003959">
    <property type="entry name" value="ATPase_AAA_core"/>
</dbReference>
<protein>
    <submittedName>
        <fullName evidence="4">5'-methylthioadenosine/S-adenosylhomocysteine nucleosidase</fullName>
    </submittedName>
</protein>
<dbReference type="InterPro" id="IPR027417">
    <property type="entry name" value="P-loop_NTPase"/>
</dbReference>
<dbReference type="GO" id="GO:0019284">
    <property type="term" value="P:L-methionine salvage from S-adenosylmethionine"/>
    <property type="evidence" value="ECO:0007669"/>
    <property type="project" value="TreeGrafter"/>
</dbReference>
<evidence type="ECO:0000259" key="2">
    <source>
        <dbReference type="Pfam" id="PF00004"/>
    </source>
</evidence>
<dbReference type="GO" id="GO:0009116">
    <property type="term" value="P:nucleoside metabolic process"/>
    <property type="evidence" value="ECO:0007669"/>
    <property type="project" value="InterPro"/>
</dbReference>
<name>A0A5B9QSE7_9BACT</name>
<feature type="domain" description="Nucleoside phosphorylase" evidence="3">
    <location>
        <begin position="16"/>
        <end position="280"/>
    </location>
</feature>
<feature type="region of interest" description="Disordered" evidence="1">
    <location>
        <begin position="1598"/>
        <end position="1618"/>
    </location>
</feature>
<dbReference type="KEGG" id="rul:UC8_28400"/>
<dbReference type="CDD" id="cd00009">
    <property type="entry name" value="AAA"/>
    <property type="match status" value="1"/>
</dbReference>
<feature type="domain" description="ATPase AAA-type core" evidence="2">
    <location>
        <begin position="369"/>
        <end position="494"/>
    </location>
</feature>
<evidence type="ECO:0000259" key="3">
    <source>
        <dbReference type="Pfam" id="PF01048"/>
    </source>
</evidence>
<feature type="region of interest" description="Disordered" evidence="1">
    <location>
        <begin position="303"/>
        <end position="322"/>
    </location>
</feature>
<gene>
    <name evidence="4" type="ORF">UC8_28400</name>
</gene>
<dbReference type="PANTHER" id="PTHR46832">
    <property type="entry name" value="5'-METHYLTHIOADENOSINE/S-ADENOSYLHOMOCYSTEINE NUCLEOSIDASE"/>
    <property type="match status" value="1"/>
</dbReference>
<evidence type="ECO:0000313" key="4">
    <source>
        <dbReference type="EMBL" id="QEG40822.1"/>
    </source>
</evidence>
<dbReference type="PANTHER" id="PTHR46832:SF1">
    <property type="entry name" value="5'-METHYLTHIOADENOSINE_S-ADENOSYLHOMOCYSTEINE NUCLEOSIDASE"/>
    <property type="match status" value="1"/>
</dbReference>
<dbReference type="InterPro" id="IPR035994">
    <property type="entry name" value="Nucleoside_phosphorylase_sf"/>
</dbReference>
<sequence>MSDTINIEDVRGKVDFAVITIRPDEYKAVLERVPNLKIVTHGRWLYQYGTVETVDRKPVNIAIARTPGQGHGPAQQVANNMLFDLTPKWVVLAGIAGAFPNDDFSLGDVVLASRIVDFAVQAAIDGGTTEYATGGGPVHRDVQNLLAMIPSQESTLGDWNTAGLNKPSLTIPESDADDRIYGEDNHRAEILKSIRRHFVTCRSPRFHDACLATSNTLVKDATLVAQFKQVARHVEVVEMEAGGVFLACHDHQIPLLCVRGISDVVGFKRGADWTDFACNTAAAFFVAAVERLPLAVWGPTLEPRESFEPKEPATVTPPPPEPLGLTDLRAEMLRISEWLLRYELNDEERIHLGVEDDLRRLDSDQNVSLLLGRPGSGKTCLLARVGNKFIESGYAVLAIKADLFPHDKSLDEWASDELGSDWNFHDLVQTVSAREPVVVLVDQLDALANTVDLTSSRLNELLAFIARCSRVPNVHVISSCRNFDFSYDPRFRRMNPRTFSLDLPSWDEASQLLRDSGIDADQIQPKLKELLRTPQHLSMFLRLKSVAGSRAFETYTEMLGEFWNGVVTTKDEMEFINQLTEKLIDTESIWAPLAVVEGDEAIVTKLCSDGLLERENNQLRFAHQTIQEYAVARLFAEANASLSKFVLKHKDTIFKRPTIWAVLTYLRDNAKGKYASEVDAILKDQPRPHVKFLLVDFICRQPDPTEHEIAIIGKWLGADELRLRILSAINDNPAWFAALKHSHFPSIMSNPETEQWPLLSVLINAWHFDWDGVFTLVKEHWTKHREFDGMTLRIMERCAKWTPEVLSLIERVATRVKHNHGRSYQVESIVGVMSVEAPEDAARLAARVVSTGFKEMPDSKSRYDSPLEPREGWYDLEEIAKAAPAVFLNEITPWLVATAQEYHNGYGGSALAHYVGSCWSLDARDHPRESSILTAVQTCVDLVSKANPEEFTSLFRRHWQSENAVVHRLFIDGLMNVVGPCTEDVFEYLMSDDRRFTVGQHGDTQESQSAKLINQLVPHLNERQRAQLIEKIQGWSKYKSEVEPCESQLEWDRESRLHLLDAIPPEFRSESLSEFIESEKTALPNWDRELMRGHSGFVKTIPPMDQAEMETAAEEQLLDAFSKQKSDRSRWSEVEGGFEEHGGGEAAADELSKLAESNPSRAADVIRLLVSRGLTTNICRALRGFSASEDRALVLALIREISAACDESEEFRSAASDVLRSHCDDDGLPEEINALLESWLAKPWDTTRSVLVDDNKREWKPENSFLWASGGSFVLDTDNSYYTLIALTQSLLNKNSPQGDRWITLLSAHLDEDVSYKTWRIFCRSLTYVRASYCSPDLGKALIAKLFAKFPRLASETFGCRLIAMLARFLDPEFLTVNFEGLTKSNDEFDQQAAGELITLCALLDETSEWGGPLLDSHLSQVAGPLPAFLVGVAHAAANLWGDLNKPKDCARIVAQVVGFGNSDATDAIRRLFWNEVALPADEQTSIILQKLTENIETVSGGLAEDVLGQLTDILPHLRPEILAFAQRLVETRFDELRRREFNAYEVGPYLVEIAMTLQRFDDTRSAGLDLFETLLSAGLDEANKALKDVDAVDEVSEKNSRLPRRRRRQRRRENSEE</sequence>
<proteinExistence type="predicted"/>
<dbReference type="Gene3D" id="3.40.50.1580">
    <property type="entry name" value="Nucleoside phosphorylase domain"/>
    <property type="match status" value="1"/>
</dbReference>